<name>A0A844GVF9_9CHRO</name>
<proteinExistence type="predicted"/>
<dbReference type="AlphaFoldDB" id="A0A844GVF9"/>
<accession>A0A844GVF9</accession>
<evidence type="ECO:0000256" key="1">
    <source>
        <dbReference type="SAM" id="Phobius"/>
    </source>
</evidence>
<keyword evidence="1" id="KW-0812">Transmembrane</keyword>
<evidence type="ECO:0000313" key="2">
    <source>
        <dbReference type="EMBL" id="MTF39563.1"/>
    </source>
</evidence>
<comment type="caution">
    <text evidence="2">The sequence shown here is derived from an EMBL/GenBank/DDBJ whole genome shotgun (WGS) entry which is preliminary data.</text>
</comment>
<gene>
    <name evidence="2" type="ORF">GGC33_11585</name>
</gene>
<dbReference type="Proteomes" id="UP000437131">
    <property type="component" value="Unassembled WGS sequence"/>
</dbReference>
<keyword evidence="1" id="KW-0472">Membrane</keyword>
<keyword evidence="1" id="KW-1133">Transmembrane helix</keyword>
<evidence type="ECO:0000313" key="3">
    <source>
        <dbReference type="Proteomes" id="UP000437131"/>
    </source>
</evidence>
<organism evidence="2 3">
    <name type="scientific">Cyanobacterium aponinum 0216</name>
    <dbReference type="NCBI Taxonomy" id="2676140"/>
    <lineage>
        <taxon>Bacteria</taxon>
        <taxon>Bacillati</taxon>
        <taxon>Cyanobacteriota</taxon>
        <taxon>Cyanophyceae</taxon>
        <taxon>Oscillatoriophycideae</taxon>
        <taxon>Chroococcales</taxon>
        <taxon>Geminocystaceae</taxon>
        <taxon>Cyanobacterium</taxon>
    </lineage>
</organism>
<dbReference type="EMBL" id="WMIA01000014">
    <property type="protein sequence ID" value="MTF39563.1"/>
    <property type="molecule type" value="Genomic_DNA"/>
</dbReference>
<dbReference type="RefSeq" id="WP_015220017.1">
    <property type="nucleotide sequence ID" value="NZ_WMIA01000014.1"/>
</dbReference>
<reference evidence="2 3" key="1">
    <citation type="submission" date="2019-11" db="EMBL/GenBank/DDBJ databases">
        <title>Isolation of a new High Light Tolerant Cyanobacteria.</title>
        <authorList>
            <person name="Dobson Z."/>
            <person name="Vaughn N."/>
            <person name="Vaughn M."/>
            <person name="Fromme P."/>
            <person name="Mazor Y."/>
        </authorList>
    </citation>
    <scope>NUCLEOTIDE SEQUENCE [LARGE SCALE GENOMIC DNA]</scope>
    <source>
        <strain evidence="2 3">0216</strain>
    </source>
</reference>
<sequence>MILHLIFRLGIWFLLTSDLSPANIMIGVAIAFILPKPRIGLADIKEWLKILAKMLIVFPQAYWEALEIMLFPHRYEGLNMEKVPAGRSPLLIFLDIFFITFTPKTVVVKYHKEGWYEVHRIDRKQLLTD</sequence>
<feature type="transmembrane region" description="Helical" evidence="1">
    <location>
        <begin position="12"/>
        <end position="34"/>
    </location>
</feature>
<protein>
    <submittedName>
        <fullName evidence="2">Cation:proton antiporter</fullName>
    </submittedName>
</protein>